<accession>A0A4W2EE15</accession>
<reference evidence="3" key="3">
    <citation type="submission" date="2025-09" db="UniProtKB">
        <authorList>
            <consortium name="Ensembl"/>
        </authorList>
    </citation>
    <scope>IDENTIFICATION</scope>
</reference>
<dbReference type="InterPro" id="IPR029332">
    <property type="entry name" value="PEHE_dom"/>
</dbReference>
<evidence type="ECO:0000256" key="1">
    <source>
        <dbReference type="SAM" id="MobiDB-lite"/>
    </source>
</evidence>
<feature type="region of interest" description="Disordered" evidence="1">
    <location>
        <begin position="839"/>
        <end position="867"/>
    </location>
</feature>
<feature type="domain" description="PEHE" evidence="2">
    <location>
        <begin position="753"/>
        <end position="872"/>
    </location>
</feature>
<dbReference type="PANTHER" id="PTHR22443:SF16">
    <property type="entry name" value="KAT8 REGULATORY NSL COMPLEX SUBUNIT 1-LIKE PROTEIN"/>
    <property type="match status" value="1"/>
</dbReference>
<dbReference type="AlphaFoldDB" id="A0A4W2EE15"/>
<dbReference type="InterPro" id="IPR026180">
    <property type="entry name" value="NSL1"/>
</dbReference>
<dbReference type="PROSITE" id="PS52052">
    <property type="entry name" value="PEHE"/>
    <property type="match status" value="1"/>
</dbReference>
<name>A0A4W2EE15_BOBOX</name>
<gene>
    <name evidence="3" type="primary">KANSL1L</name>
</gene>
<protein>
    <submittedName>
        <fullName evidence="3">KAT8 regulatory NSL complex subunit 1 like</fullName>
    </submittedName>
</protein>
<reference evidence="3 4" key="1">
    <citation type="submission" date="2018-11" db="EMBL/GenBank/DDBJ databases">
        <title>Haplotype-resolved cattle genomes.</title>
        <authorList>
            <person name="Low W.Y."/>
            <person name="Tearle R."/>
            <person name="Bickhart D.M."/>
            <person name="Rosen B.D."/>
            <person name="Koren S."/>
            <person name="Rhie A."/>
            <person name="Hiendleder S."/>
            <person name="Phillippy A.M."/>
            <person name="Smith T.P.L."/>
            <person name="Williams J.L."/>
        </authorList>
    </citation>
    <scope>NUCLEOTIDE SEQUENCE [LARGE SCALE GENOMIC DNA]</scope>
</reference>
<feature type="compositionally biased region" description="Polar residues" evidence="1">
    <location>
        <begin position="437"/>
        <end position="451"/>
    </location>
</feature>
<sequence>MTPALREAATKGICFSSLPNTMESDKMLCMESPRTVDEKLKGDTFSQMLGFPTSEPTLNTNFVNLKHFGSPQSSKHYQTVLLMSSNTTLNKYNENYKQKKLGEPNCNKLKNILCNGGSIQLSKICHSHSEEFIKKEPLSDTTSPCVTDVQIILDSNVTKDTNVDKVQLKNCKWYQKNALLDKVSGGEIKKGLLHHAQNKIGPDHSYVPISSSAAEKEEEVNARLLQCVSKQKILLSQARRTQKHLQMLLAKHVVKHYGQQMKFSMKHQLPKVKIFHEPTTILDNSLPKCTEIKPDINILTAETKLWNDTKNGFARYTAAEIQRFALSATGLLSHVEEGLDSDATDSSSDDDLDEYTVRKNVSVNCSTEWKWLVDRARVGSRWTWLQAQISELEYKIQQLTDVHRQIRASKGIVILEECRLPKDILKKQVQFADHPASLNTSGTPQIPQESQDPLPEQDFEMSPSSPTLLLRNIEKQSAQLTEIINSLIAPLNLSPTSSPLSSKSCSHKCLANGISRSASENLDELSSSSSWLLNQKHSKKRRKDRTRLKSPSLTIMSTAARTRPLQSFHKRKLYRLSPTFYWTPQTLPSKETRFLNTTQMPCLQSASIWSSCEHNSKSQMLTEHVSELDSSFHSVLSLPSDVPLRFHFETLLKKTEIKGDLTENKFLGDCIISPSPGERTRFEEFAFQRTEPGSQSTFTAVTNVNVLSRTQNSSSQNTARRRLRSESSYDIDNIVIPMSLVAPAKLEKLQYKEILTPSWRMVVLQPLDEYDLGEEEIENLSDEVFSLRHKKYEEKEQARWSLWEQSKWQKRNSRAYPKNVEGQDLLLKDCPYDFSGGQHCTVGSPAEPPSESQASSAHGSPSLSQETKSLWWERRTFPLKDEDTEALLCQDEKNDQVERSSPAFHGEVFCTSAPENGHHPKRQADGMEEYKTLGLGLTHVKKNR</sequence>
<dbReference type="SMART" id="SM01300">
    <property type="entry name" value="PEHE"/>
    <property type="match status" value="1"/>
</dbReference>
<dbReference type="Gene3D" id="6.10.250.3170">
    <property type="match status" value="1"/>
</dbReference>
<reference evidence="3" key="2">
    <citation type="submission" date="2025-08" db="UniProtKB">
        <authorList>
            <consortium name="Ensembl"/>
        </authorList>
    </citation>
    <scope>IDENTIFICATION</scope>
</reference>
<organism evidence="3 4">
    <name type="scientific">Bos indicus x Bos taurus</name>
    <name type="common">Hybrid cattle</name>
    <dbReference type="NCBI Taxonomy" id="30522"/>
    <lineage>
        <taxon>Eukaryota</taxon>
        <taxon>Metazoa</taxon>
        <taxon>Chordata</taxon>
        <taxon>Craniata</taxon>
        <taxon>Vertebrata</taxon>
        <taxon>Euteleostomi</taxon>
        <taxon>Mammalia</taxon>
        <taxon>Eutheria</taxon>
        <taxon>Laurasiatheria</taxon>
        <taxon>Artiodactyla</taxon>
        <taxon>Ruminantia</taxon>
        <taxon>Pecora</taxon>
        <taxon>Bovidae</taxon>
        <taxon>Bovinae</taxon>
        <taxon>Bos</taxon>
    </lineage>
</organism>
<keyword evidence="4" id="KW-1185">Reference proteome</keyword>
<dbReference type="PANTHER" id="PTHR22443">
    <property type="entry name" value="NON-SPECIFIC LETHAL 1, ISOFORM M"/>
    <property type="match status" value="1"/>
</dbReference>
<evidence type="ECO:0000313" key="4">
    <source>
        <dbReference type="Proteomes" id="UP000314981"/>
    </source>
</evidence>
<dbReference type="Pfam" id="PF15275">
    <property type="entry name" value="PEHE"/>
    <property type="match status" value="1"/>
</dbReference>
<feature type="compositionally biased region" description="Polar residues" evidence="1">
    <location>
        <begin position="858"/>
        <end position="867"/>
    </location>
</feature>
<evidence type="ECO:0000313" key="3">
    <source>
        <dbReference type="Ensembl" id="ENSBIXP00000035172.1"/>
    </source>
</evidence>
<dbReference type="GO" id="GO:0044545">
    <property type="term" value="C:NSL complex"/>
    <property type="evidence" value="ECO:0007669"/>
    <property type="project" value="TreeGrafter"/>
</dbReference>
<dbReference type="Proteomes" id="UP000314981">
    <property type="component" value="Chromosome 2"/>
</dbReference>
<dbReference type="Ensembl" id="ENSBIXT00000024206.1">
    <property type="protein sequence ID" value="ENSBIXP00000035172.1"/>
    <property type="gene ID" value="ENSBIXG00000018366.1"/>
</dbReference>
<proteinExistence type="predicted"/>
<feature type="region of interest" description="Disordered" evidence="1">
    <location>
        <begin position="436"/>
        <end position="461"/>
    </location>
</feature>
<evidence type="ECO:0000259" key="2">
    <source>
        <dbReference type="PROSITE" id="PS52052"/>
    </source>
</evidence>
<dbReference type="GO" id="GO:0035035">
    <property type="term" value="F:histone acetyltransferase binding"/>
    <property type="evidence" value="ECO:0007669"/>
    <property type="project" value="TreeGrafter"/>
</dbReference>